<accession>A0A351RD48</accession>
<name>A0A351RD48_9PROT</name>
<proteinExistence type="predicted"/>
<dbReference type="Proteomes" id="UP000264313">
    <property type="component" value="Unassembled WGS sequence"/>
</dbReference>
<evidence type="ECO:0000313" key="1">
    <source>
        <dbReference type="EMBL" id="HBA09969.1"/>
    </source>
</evidence>
<dbReference type="EMBL" id="DNAA01000249">
    <property type="protein sequence ID" value="HBA09969.1"/>
    <property type="molecule type" value="Genomic_DNA"/>
</dbReference>
<dbReference type="AlphaFoldDB" id="A0A351RD48"/>
<sequence length="66" mass="7380">MISTTAYILIIAVTTHGELTQTTIDFADKASCESAAVRQDFAFKNLQFAGRWNLTCHPYQLNGEKK</sequence>
<gene>
    <name evidence="1" type="ORF">DCW48_10800</name>
</gene>
<reference evidence="1 2" key="1">
    <citation type="journal article" date="2018" name="Nat. Biotechnol.">
        <title>A standardized bacterial taxonomy based on genome phylogeny substantially revises the tree of life.</title>
        <authorList>
            <person name="Parks D.H."/>
            <person name="Chuvochina M."/>
            <person name="Waite D.W."/>
            <person name="Rinke C."/>
            <person name="Skarshewski A."/>
            <person name="Chaumeil P.A."/>
            <person name="Hugenholtz P."/>
        </authorList>
    </citation>
    <scope>NUCLEOTIDE SEQUENCE [LARGE SCALE GENOMIC DNA]</scope>
    <source>
        <strain evidence="1">UBA9958</strain>
    </source>
</reference>
<comment type="caution">
    <text evidence="1">The sequence shown here is derived from an EMBL/GenBank/DDBJ whole genome shotgun (WGS) entry which is preliminary data.</text>
</comment>
<evidence type="ECO:0000313" key="2">
    <source>
        <dbReference type="Proteomes" id="UP000264313"/>
    </source>
</evidence>
<protein>
    <submittedName>
        <fullName evidence="1">Uncharacterized protein</fullName>
    </submittedName>
</protein>
<organism evidence="1 2">
    <name type="scientific">Methylotenera mobilis</name>
    <dbReference type="NCBI Taxonomy" id="359408"/>
    <lineage>
        <taxon>Bacteria</taxon>
        <taxon>Pseudomonadati</taxon>
        <taxon>Pseudomonadota</taxon>
        <taxon>Betaproteobacteria</taxon>
        <taxon>Nitrosomonadales</taxon>
        <taxon>Methylophilaceae</taxon>
        <taxon>Methylotenera</taxon>
    </lineage>
</organism>